<evidence type="ECO:0000256" key="5">
    <source>
        <dbReference type="PROSITE-ProRule" id="PRU01240"/>
    </source>
</evidence>
<dbReference type="InterPro" id="IPR050131">
    <property type="entry name" value="Peptidase_S8_subtilisin-like"/>
</dbReference>
<gene>
    <name evidence="9" type="ORF">SAMN05216204_12556</name>
</gene>
<feature type="compositionally biased region" description="Basic and acidic residues" evidence="7">
    <location>
        <begin position="32"/>
        <end position="48"/>
    </location>
</feature>
<dbReference type="InterPro" id="IPR023828">
    <property type="entry name" value="Peptidase_S8_Ser-AS"/>
</dbReference>
<evidence type="ECO:0000256" key="4">
    <source>
        <dbReference type="ARBA" id="ARBA00022825"/>
    </source>
</evidence>
<dbReference type="PANTHER" id="PTHR43806">
    <property type="entry name" value="PEPTIDASE S8"/>
    <property type="match status" value="1"/>
</dbReference>
<dbReference type="PROSITE" id="PS00136">
    <property type="entry name" value="SUBTILASE_ASP"/>
    <property type="match status" value="1"/>
</dbReference>
<evidence type="ECO:0000256" key="7">
    <source>
        <dbReference type="SAM" id="MobiDB-lite"/>
    </source>
</evidence>
<dbReference type="Pfam" id="PF00082">
    <property type="entry name" value="Peptidase_S8"/>
    <property type="match status" value="1"/>
</dbReference>
<evidence type="ECO:0000313" key="9">
    <source>
        <dbReference type="EMBL" id="SFD44772.1"/>
    </source>
</evidence>
<protein>
    <submittedName>
        <fullName evidence="9">Subtilase family protein</fullName>
    </submittedName>
</protein>
<dbReference type="RefSeq" id="WP_091876047.1">
    <property type="nucleotide sequence ID" value="NZ_FOLD01000025.1"/>
</dbReference>
<reference evidence="10" key="1">
    <citation type="submission" date="2016-10" db="EMBL/GenBank/DDBJ databases">
        <authorList>
            <person name="Varghese N."/>
            <person name="Submissions S."/>
        </authorList>
    </citation>
    <scope>NUCLEOTIDE SEQUENCE [LARGE SCALE GENOMIC DNA]</scope>
    <source>
        <strain evidence="10">CGMCC 1.12041</strain>
    </source>
</reference>
<dbReference type="EMBL" id="FOLD01000025">
    <property type="protein sequence ID" value="SFD44772.1"/>
    <property type="molecule type" value="Genomic_DNA"/>
</dbReference>
<dbReference type="STRING" id="1164594.SAMN05216204_12556"/>
<feature type="active site" description="Charge relay system" evidence="5">
    <location>
        <position position="294"/>
    </location>
</feature>
<feature type="domain" description="Peptidase S8/S53" evidence="8">
    <location>
        <begin position="285"/>
        <end position="521"/>
    </location>
</feature>
<name>A0A1I1SEL7_9BURK</name>
<dbReference type="PROSITE" id="PS51892">
    <property type="entry name" value="SUBTILASE"/>
    <property type="match status" value="1"/>
</dbReference>
<dbReference type="InterPro" id="IPR036852">
    <property type="entry name" value="Peptidase_S8/S53_dom_sf"/>
</dbReference>
<dbReference type="AlphaFoldDB" id="A0A1I1SEL7"/>
<evidence type="ECO:0000256" key="3">
    <source>
        <dbReference type="ARBA" id="ARBA00022801"/>
    </source>
</evidence>
<evidence type="ECO:0000256" key="1">
    <source>
        <dbReference type="ARBA" id="ARBA00011073"/>
    </source>
</evidence>
<evidence type="ECO:0000256" key="6">
    <source>
        <dbReference type="RuleBase" id="RU003355"/>
    </source>
</evidence>
<keyword evidence="4 5" id="KW-0720">Serine protease</keyword>
<organism evidence="9 10">
    <name type="scientific">Massilia yuzhufengensis</name>
    <dbReference type="NCBI Taxonomy" id="1164594"/>
    <lineage>
        <taxon>Bacteria</taxon>
        <taxon>Pseudomonadati</taxon>
        <taxon>Pseudomonadota</taxon>
        <taxon>Betaproteobacteria</taxon>
        <taxon>Burkholderiales</taxon>
        <taxon>Oxalobacteraceae</taxon>
        <taxon>Telluria group</taxon>
        <taxon>Massilia</taxon>
    </lineage>
</organism>
<proteinExistence type="inferred from homology"/>
<evidence type="ECO:0000259" key="8">
    <source>
        <dbReference type="Pfam" id="PF00082"/>
    </source>
</evidence>
<keyword evidence="10" id="KW-1185">Reference proteome</keyword>
<feature type="active site" description="Charge relay system" evidence="5">
    <location>
        <position position="330"/>
    </location>
</feature>
<dbReference type="PANTHER" id="PTHR43806:SF11">
    <property type="entry name" value="CEREVISIN-RELATED"/>
    <property type="match status" value="1"/>
</dbReference>
<keyword evidence="3 5" id="KW-0378">Hydrolase</keyword>
<dbReference type="InterPro" id="IPR023827">
    <property type="entry name" value="Peptidase_S8_Asp-AS"/>
</dbReference>
<dbReference type="InterPro" id="IPR022398">
    <property type="entry name" value="Peptidase_S8_His-AS"/>
</dbReference>
<feature type="region of interest" description="Disordered" evidence="7">
    <location>
        <begin position="1"/>
        <end position="49"/>
    </location>
</feature>
<dbReference type="PROSITE" id="PS00138">
    <property type="entry name" value="SUBTILASE_SER"/>
    <property type="match status" value="1"/>
</dbReference>
<sequence length="635" mass="66240">MPKTPHGAGDQPGQPPDGAAKHPGADESASARARDATRDPTRGRAVAERKKKYLVAPRALPAAAGFLAPQALLQPLSLSSVQQALQGLGDIDIVDTVGVQSGLGASSIGGQAEGVIVARMTDQKAGELHQRGQGRLIVERDQHLQLLDPMLRRPDLVSSLTPYSGPVVEVAVAVLGKDGAPLADAEVSLFGGLLPSTGVTGPDGAARLRLYGDDTHTISGLYVKPRADYWSYYQRDPEISLDEPNMVMLRALSDLPSLQTLPRQATLGWGARAMRLDQVPQPFRGQGVKIAVIDSGVAVTHGNLNRIRAGFDVINKAVDRNTWNTDTLGHGSHCAGVIAAADPSWGIRGFAPDAEIHVCKLFPGGQISQLIDALEYCIEHQIDVVNLSLGGSGPSEALERQILRARQAGVACIAAAGNSGGAVQYPAASPHVLAVAAIGKIDEFPPDSYHAETIGADVDQQGFFTARFSCAGPQVDVCAPGVAVVSSVPPNNFAAWDGTSMAAPHVTGLAALVLAHRPEFQGMLGARAPERVERLFQVLRLSARPVTLAEPARIGYGMPDALVALGLSMVPGQQAGQWQVPVPGYGLVPGMIPGMTGGAIDSGIRYPAGYAAQQAAGMPGFPFGLGVAGLRPNGW</sequence>
<evidence type="ECO:0000256" key="2">
    <source>
        <dbReference type="ARBA" id="ARBA00022670"/>
    </source>
</evidence>
<dbReference type="GO" id="GO:0005615">
    <property type="term" value="C:extracellular space"/>
    <property type="evidence" value="ECO:0007669"/>
    <property type="project" value="TreeGrafter"/>
</dbReference>
<dbReference type="SUPFAM" id="SSF52743">
    <property type="entry name" value="Subtilisin-like"/>
    <property type="match status" value="1"/>
</dbReference>
<dbReference type="Proteomes" id="UP000198639">
    <property type="component" value="Unassembled WGS sequence"/>
</dbReference>
<accession>A0A1I1SEL7</accession>
<dbReference type="OrthoDB" id="9790784at2"/>
<dbReference type="InterPro" id="IPR000209">
    <property type="entry name" value="Peptidase_S8/S53_dom"/>
</dbReference>
<evidence type="ECO:0000313" key="10">
    <source>
        <dbReference type="Proteomes" id="UP000198639"/>
    </source>
</evidence>
<dbReference type="PROSITE" id="PS00137">
    <property type="entry name" value="SUBTILASE_HIS"/>
    <property type="match status" value="1"/>
</dbReference>
<dbReference type="InterPro" id="IPR015500">
    <property type="entry name" value="Peptidase_S8_subtilisin-rel"/>
</dbReference>
<comment type="similarity">
    <text evidence="1 5 6">Belongs to the peptidase S8 family.</text>
</comment>
<keyword evidence="2 5" id="KW-0645">Protease</keyword>
<dbReference type="GO" id="GO:0004252">
    <property type="term" value="F:serine-type endopeptidase activity"/>
    <property type="evidence" value="ECO:0007669"/>
    <property type="project" value="UniProtKB-UniRule"/>
</dbReference>
<feature type="active site" description="Charge relay system" evidence="5">
    <location>
        <position position="500"/>
    </location>
</feature>
<dbReference type="GO" id="GO:0006508">
    <property type="term" value="P:proteolysis"/>
    <property type="evidence" value="ECO:0007669"/>
    <property type="project" value="UniProtKB-KW"/>
</dbReference>
<dbReference type="PRINTS" id="PR00723">
    <property type="entry name" value="SUBTILISIN"/>
</dbReference>
<dbReference type="Gene3D" id="3.40.50.200">
    <property type="entry name" value="Peptidase S8/S53 domain"/>
    <property type="match status" value="1"/>
</dbReference>
<feature type="compositionally biased region" description="Low complexity" evidence="7">
    <location>
        <begin position="7"/>
        <end position="18"/>
    </location>
</feature>